<dbReference type="HOGENOM" id="CLU_372760_0_0_1"/>
<evidence type="ECO:0000313" key="2">
    <source>
        <dbReference type="Proteomes" id="UP000002195"/>
    </source>
</evidence>
<name>Q55CN9_DICDI</name>
<organism evidence="1 2">
    <name type="scientific">Dictyostelium discoideum</name>
    <name type="common">Social amoeba</name>
    <dbReference type="NCBI Taxonomy" id="44689"/>
    <lineage>
        <taxon>Eukaryota</taxon>
        <taxon>Amoebozoa</taxon>
        <taxon>Evosea</taxon>
        <taxon>Eumycetozoa</taxon>
        <taxon>Dictyostelia</taxon>
        <taxon>Dictyosteliales</taxon>
        <taxon>Dictyosteliaceae</taxon>
        <taxon>Dictyostelium</taxon>
    </lineage>
</organism>
<dbReference type="PaxDb" id="44689-DDB0190710"/>
<dbReference type="OMA" id="MICKGDE"/>
<dbReference type="EMBL" id="AAFI02000005">
    <property type="protein sequence ID" value="EAL72338.1"/>
    <property type="molecule type" value="Genomic_DNA"/>
</dbReference>
<dbReference type="eggNOG" id="ENOG502S0WY">
    <property type="taxonomic scope" value="Eukaryota"/>
</dbReference>
<evidence type="ECO:0000313" key="1">
    <source>
        <dbReference type="EMBL" id="EAL72338.1"/>
    </source>
</evidence>
<dbReference type="VEuPathDB" id="AmoebaDB:DDB_G0269976"/>
<dbReference type="InParanoid" id="Q55CN9"/>
<accession>Q55CN9</accession>
<dbReference type="dictyBase" id="DDB_G0269976"/>
<dbReference type="PhylomeDB" id="Q55CN9"/>
<proteinExistence type="predicted"/>
<dbReference type="Proteomes" id="UP000002195">
    <property type="component" value="Unassembled WGS sequence"/>
</dbReference>
<keyword evidence="2" id="KW-1185">Reference proteome</keyword>
<sequence length="700" mass="78309">MTDKINGEIEIPYSLFKSIELGSEKNIPLKYLISHANYSCICKDSFVSVECEYQIRVFDHIERNKNLSSVVKGGNEGHKESIQLVSQKATILNSTIKYLKNSHGGSGGDNSDAIILTSGTHYYLHTGTAGRYSVKLELSVPYLTVKEAGMDLSIPQCSNNSVFFRVPHVDANIKIFNSFLDTQSLLNWSERNGKESNNYTVTFVKLANELSLKAQWTINEDFISNKISLKNTDENNNNNNNQIAQPKVVVKPNVIVSQNILCSIGEGLLLLKYKIDYKIIAGTLSSFNIEIEDNVNIISVNGKAIKRWEVVELERIESPKHKRVIQIQLDYGFDTNYSIDINGEYSMKDTSGELNIPSMICKGDEISRQRGFLGVEARTNVEISDIGNDVLSVVDVRELPIELCKMANHPILLSYKFLEPHFQLKLRVKRNLDCAVLVSIVEEMSWVTTVSYSGKMIHQMILNIKNTQKQFLKVQIGFGYEVWSCMMDGDPCKPSIIENDGALLIPILKPGVFDQNTPIKIEIVILQEELHKFNEKTRKGKFNFIIPKIDLPLRACFATVYLPQGTVASNFNGVLKQVSYFSSTPPSASQPTSNNNNNNINIYGAPGIRSRGFGNRNDSVCDLAEYQEKAKASSFMSVKKSSAYGGRGGGGGNKRIGVVPVFVDIPKTIHSYCFEQILLSGDKDLSFGFDYKSLKQKARR</sequence>
<dbReference type="RefSeq" id="XP_646442.1">
    <property type="nucleotide sequence ID" value="XM_641350.1"/>
</dbReference>
<comment type="caution">
    <text evidence="1">The sequence shown here is derived from an EMBL/GenBank/DDBJ whole genome shotgun (WGS) entry which is preliminary data.</text>
</comment>
<protein>
    <submittedName>
        <fullName evidence="1">Uncharacterized protein</fullName>
    </submittedName>
</protein>
<dbReference type="GeneID" id="8617401"/>
<dbReference type="KEGG" id="ddi:DDB_G0269976"/>
<dbReference type="FunCoup" id="Q55CN9">
    <property type="interactions" value="6"/>
</dbReference>
<reference evidence="1 2" key="1">
    <citation type="journal article" date="2005" name="Nature">
        <title>The genome of the social amoeba Dictyostelium discoideum.</title>
        <authorList>
            <consortium name="The Dictyostelium discoideum Sequencing Consortium"/>
            <person name="Eichinger L."/>
            <person name="Pachebat J.A."/>
            <person name="Glockner G."/>
            <person name="Rajandream M.A."/>
            <person name="Sucgang R."/>
            <person name="Berriman M."/>
            <person name="Song J."/>
            <person name="Olsen R."/>
            <person name="Szafranski K."/>
            <person name="Xu Q."/>
            <person name="Tunggal B."/>
            <person name="Kummerfeld S."/>
            <person name="Madera M."/>
            <person name="Konfortov B.A."/>
            <person name="Rivero F."/>
            <person name="Bankier A.T."/>
            <person name="Lehmann R."/>
            <person name="Hamlin N."/>
            <person name="Davies R."/>
            <person name="Gaudet P."/>
            <person name="Fey P."/>
            <person name="Pilcher K."/>
            <person name="Chen G."/>
            <person name="Saunders D."/>
            <person name="Sodergren E."/>
            <person name="Davis P."/>
            <person name="Kerhornou A."/>
            <person name="Nie X."/>
            <person name="Hall N."/>
            <person name="Anjard C."/>
            <person name="Hemphill L."/>
            <person name="Bason N."/>
            <person name="Farbrother P."/>
            <person name="Desany B."/>
            <person name="Just E."/>
            <person name="Morio T."/>
            <person name="Rost R."/>
            <person name="Churcher C."/>
            <person name="Cooper J."/>
            <person name="Haydock S."/>
            <person name="van Driessche N."/>
            <person name="Cronin A."/>
            <person name="Goodhead I."/>
            <person name="Muzny D."/>
            <person name="Mourier T."/>
            <person name="Pain A."/>
            <person name="Lu M."/>
            <person name="Harper D."/>
            <person name="Lindsay R."/>
            <person name="Hauser H."/>
            <person name="James K."/>
            <person name="Quiles M."/>
            <person name="Madan Babu M."/>
            <person name="Saito T."/>
            <person name="Buchrieser C."/>
            <person name="Wardroper A."/>
            <person name="Felder M."/>
            <person name="Thangavelu M."/>
            <person name="Johnson D."/>
            <person name="Knights A."/>
            <person name="Loulseged H."/>
            <person name="Mungall K."/>
            <person name="Oliver K."/>
            <person name="Price C."/>
            <person name="Quail M.A."/>
            <person name="Urushihara H."/>
            <person name="Hernandez J."/>
            <person name="Rabbinowitsch E."/>
            <person name="Steffen D."/>
            <person name="Sanders M."/>
            <person name="Ma J."/>
            <person name="Kohara Y."/>
            <person name="Sharp S."/>
            <person name="Simmonds M."/>
            <person name="Spiegler S."/>
            <person name="Tivey A."/>
            <person name="Sugano S."/>
            <person name="White B."/>
            <person name="Walker D."/>
            <person name="Woodward J."/>
            <person name="Winckler T."/>
            <person name="Tanaka Y."/>
            <person name="Shaulsky G."/>
            <person name="Schleicher M."/>
            <person name="Weinstock G."/>
            <person name="Rosenthal A."/>
            <person name="Cox E.C."/>
            <person name="Chisholm R.L."/>
            <person name="Gibbs R."/>
            <person name="Loomis W.F."/>
            <person name="Platzer M."/>
            <person name="Kay R.R."/>
            <person name="Williams J."/>
            <person name="Dear P.H."/>
            <person name="Noegel A.A."/>
            <person name="Barrell B."/>
            <person name="Kuspa A."/>
        </authorList>
    </citation>
    <scope>NUCLEOTIDE SEQUENCE [LARGE SCALE GENOMIC DNA]</scope>
    <source>
        <strain evidence="1 2">AX4</strain>
    </source>
</reference>
<dbReference type="AlphaFoldDB" id="Q55CN9"/>
<gene>
    <name evidence="1" type="ORF">DDB_G0269976</name>
</gene>